<dbReference type="Gene3D" id="3.20.20.330">
    <property type="entry name" value="Homocysteine-binding-like domain"/>
    <property type="match status" value="1"/>
</dbReference>
<evidence type="ECO:0000256" key="5">
    <source>
        <dbReference type="ARBA" id="ARBA00034478"/>
    </source>
</evidence>
<keyword evidence="1 6" id="KW-0489">Methyltransferase</keyword>
<keyword evidence="2 6" id="KW-0808">Transferase</keyword>
<feature type="binding site" evidence="6">
    <location>
        <position position="303"/>
    </location>
    <ligand>
        <name>Zn(2+)</name>
        <dbReference type="ChEBI" id="CHEBI:29105"/>
    </ligand>
</feature>
<dbReference type="PROSITE" id="PS50970">
    <property type="entry name" value="HCY"/>
    <property type="match status" value="1"/>
</dbReference>
<dbReference type="InterPro" id="IPR036589">
    <property type="entry name" value="HCY_dom_sf"/>
</dbReference>
<evidence type="ECO:0000256" key="1">
    <source>
        <dbReference type="ARBA" id="ARBA00022603"/>
    </source>
</evidence>
<evidence type="ECO:0000313" key="9">
    <source>
        <dbReference type="Proteomes" id="UP001652626"/>
    </source>
</evidence>
<feature type="domain" description="Hcy-binding" evidence="8">
    <location>
        <begin position="1"/>
        <end position="317"/>
    </location>
</feature>
<dbReference type="Proteomes" id="UP001652626">
    <property type="component" value="Chromosome 18"/>
</dbReference>
<organism evidence="9 10">
    <name type="scientific">Vanessa tameamea</name>
    <name type="common">Kamehameha butterfly</name>
    <dbReference type="NCBI Taxonomy" id="334116"/>
    <lineage>
        <taxon>Eukaryota</taxon>
        <taxon>Metazoa</taxon>
        <taxon>Ecdysozoa</taxon>
        <taxon>Arthropoda</taxon>
        <taxon>Hexapoda</taxon>
        <taxon>Insecta</taxon>
        <taxon>Pterygota</taxon>
        <taxon>Neoptera</taxon>
        <taxon>Endopterygota</taxon>
        <taxon>Lepidoptera</taxon>
        <taxon>Glossata</taxon>
        <taxon>Ditrysia</taxon>
        <taxon>Papilionoidea</taxon>
        <taxon>Nymphalidae</taxon>
        <taxon>Nymphalinae</taxon>
        <taxon>Vanessa</taxon>
    </lineage>
</organism>
<accession>A0ABM4AR45</accession>
<evidence type="ECO:0000256" key="4">
    <source>
        <dbReference type="ARBA" id="ARBA00022833"/>
    </source>
</evidence>
<dbReference type="InterPro" id="IPR051486">
    <property type="entry name" value="Hcy_S-methyltransferase"/>
</dbReference>
<sequence length="846" mass="97480">MSTTFSPEPNKVYVLDGGFSSQISRHVGISADGDPLWSARFLRTNPEDVVKTHLDFIRAGADVISTNTYQASISGFVKHLGVTEQEGYELIRLAVDLAKRARDIFSQECQENDIPHRSILIAGSVGPYGAYLHDGSEYTGTYADNTPEDAMREWHKPRIDTLVSSGVDLLALETIPCQKEALVLVDMLKQYPNRKAWISLSCKDDRNLAHGENFQSTVRKCWNSNPEQLIAVGTNCCSPKIVANLVRDLSEGMDIPIPIVAYPNSGEKYNPKSGWEKKEECESLDCFVHEWLDLNVKFIGGCCRTYAEDITQIKKKKVFGISVRKKQRDEKVRTLMRESQELRQENLKLTFEISKMKKELGKLSDDKFSDYITLMKERDARYTLYFENVALQLKLRELDGTSRSLYVDDAYGDPVVLRIALERCREQLSTTQTELKRVTDEYSDTVPRREHDNLEAKFYDISKKLDSLTSEFEALQNTHKRVLAQKKGVEEELMECKERCRELERAGTPRPQWEICADFISGGRDRWWQLASGLSSRNMLRVLLKELGPAAESEHLEYFDGLGSDPAVPPYLRHEGRVRNLRLSRRELRVALAAVWGGKRRRPAEPMQDYLTHYFEERYHQPSIRAEWAYNLCAAAEQMLDEPQVKLFWGVLHGQLSEDIYWGHRDQWYTIKEQLYKHSKDGENITIEDFEKVTRSTFPLKSEVEIKNLTDVMKKQLKLKINATDVNLDKLFYENEEGFDRVEFARELYRQRQLAQDKYIREVVAELGGKQANNTVTVDSLKRAFAIVDPAINHIRMERYIRWAFSEQTAELSSIGPIPLRALVARLAAGDIERVGQRYRGTRRHK</sequence>
<protein>
    <submittedName>
        <fullName evidence="10">Translin-associated factor X-interacting protein 1-like</fullName>
    </submittedName>
</protein>
<gene>
    <name evidence="10" type="primary">LOC113401026</name>
</gene>
<comment type="pathway">
    <text evidence="5">Amino-acid biosynthesis; L-methionine biosynthesis via de novo pathway.</text>
</comment>
<comment type="cofactor">
    <cofactor evidence="6">
        <name>Zn(2+)</name>
        <dbReference type="ChEBI" id="CHEBI:29105"/>
    </cofactor>
</comment>
<proteinExistence type="predicted"/>
<keyword evidence="9" id="KW-1185">Reference proteome</keyword>
<evidence type="ECO:0000256" key="6">
    <source>
        <dbReference type="PROSITE-ProRule" id="PRU00333"/>
    </source>
</evidence>
<evidence type="ECO:0000256" key="7">
    <source>
        <dbReference type="SAM" id="Coils"/>
    </source>
</evidence>
<feature type="binding site" evidence="6">
    <location>
        <position position="236"/>
    </location>
    <ligand>
        <name>Zn(2+)</name>
        <dbReference type="ChEBI" id="CHEBI:29105"/>
    </ligand>
</feature>
<evidence type="ECO:0000313" key="10">
    <source>
        <dbReference type="RefSeq" id="XP_064073772.1"/>
    </source>
</evidence>
<evidence type="ECO:0000256" key="2">
    <source>
        <dbReference type="ARBA" id="ARBA00022679"/>
    </source>
</evidence>
<dbReference type="PANTHER" id="PTHR46015:SF1">
    <property type="entry name" value="HOMOCYSTEINE S-METHYLTRANSFERASE-LIKE ISOFORM 1"/>
    <property type="match status" value="1"/>
</dbReference>
<keyword evidence="7" id="KW-0175">Coiled coil</keyword>
<evidence type="ECO:0000256" key="3">
    <source>
        <dbReference type="ARBA" id="ARBA00022723"/>
    </source>
</evidence>
<keyword evidence="4 6" id="KW-0862">Zinc</keyword>
<feature type="coiled-coil region" evidence="7">
    <location>
        <begin position="465"/>
        <end position="506"/>
    </location>
</feature>
<dbReference type="GeneID" id="113401026"/>
<dbReference type="PANTHER" id="PTHR46015">
    <property type="entry name" value="ZGC:172121"/>
    <property type="match status" value="1"/>
</dbReference>
<dbReference type="RefSeq" id="XP_064073772.1">
    <property type="nucleotide sequence ID" value="XM_064217702.1"/>
</dbReference>
<dbReference type="InterPro" id="IPR003726">
    <property type="entry name" value="HCY_dom"/>
</dbReference>
<dbReference type="SUPFAM" id="SSF82282">
    <property type="entry name" value="Homocysteine S-methyltransferase"/>
    <property type="match status" value="1"/>
</dbReference>
<keyword evidence="3 6" id="KW-0479">Metal-binding</keyword>
<dbReference type="Pfam" id="PF02574">
    <property type="entry name" value="S-methyl_trans"/>
    <property type="match status" value="1"/>
</dbReference>
<name>A0ABM4AR45_VANTA</name>
<dbReference type="NCBIfam" id="NF007020">
    <property type="entry name" value="PRK09485.1"/>
    <property type="match status" value="1"/>
</dbReference>
<feature type="coiled-coil region" evidence="7">
    <location>
        <begin position="325"/>
        <end position="359"/>
    </location>
</feature>
<reference evidence="10" key="1">
    <citation type="submission" date="2025-08" db="UniProtKB">
        <authorList>
            <consortium name="RefSeq"/>
        </authorList>
    </citation>
    <scope>IDENTIFICATION</scope>
    <source>
        <tissue evidence="10">Whole body</tissue>
    </source>
</reference>
<feature type="binding site" evidence="6">
    <location>
        <position position="302"/>
    </location>
    <ligand>
        <name>Zn(2+)</name>
        <dbReference type="ChEBI" id="CHEBI:29105"/>
    </ligand>
</feature>
<evidence type="ECO:0000259" key="8">
    <source>
        <dbReference type="PROSITE" id="PS50970"/>
    </source>
</evidence>